<dbReference type="Proteomes" id="UP000281112">
    <property type="component" value="Unassembled WGS sequence"/>
</dbReference>
<dbReference type="RefSeq" id="WP_124938559.1">
    <property type="nucleotide sequence ID" value="NZ_RJVQ01000010.1"/>
</dbReference>
<dbReference type="InterPro" id="IPR027417">
    <property type="entry name" value="P-loop_NTPase"/>
</dbReference>
<protein>
    <recommendedName>
        <fullName evidence="3">Sulfotransferase domain-containing protein</fullName>
    </recommendedName>
</protein>
<evidence type="ECO:0000313" key="2">
    <source>
        <dbReference type="Proteomes" id="UP000281112"/>
    </source>
</evidence>
<evidence type="ECO:0008006" key="3">
    <source>
        <dbReference type="Google" id="ProtNLM"/>
    </source>
</evidence>
<dbReference type="OrthoDB" id="547265at2"/>
<organism evidence="1 2">
    <name type="scientific">Vibrio viridaestus</name>
    <dbReference type="NCBI Taxonomy" id="2487322"/>
    <lineage>
        <taxon>Bacteria</taxon>
        <taxon>Pseudomonadati</taxon>
        <taxon>Pseudomonadota</taxon>
        <taxon>Gammaproteobacteria</taxon>
        <taxon>Vibrionales</taxon>
        <taxon>Vibrionaceae</taxon>
        <taxon>Vibrio</taxon>
    </lineage>
</organism>
<proteinExistence type="predicted"/>
<reference evidence="1 2" key="1">
    <citation type="submission" date="2018-11" db="EMBL/GenBank/DDBJ databases">
        <title>Vibrio LJC006 sp. nov., isolated from seawater during the bloom of the enteromorpha.</title>
        <authorList>
            <person name="Liang J."/>
        </authorList>
    </citation>
    <scope>NUCLEOTIDE SEQUENCE [LARGE SCALE GENOMIC DNA]</scope>
    <source>
        <strain evidence="1 2">LJC006</strain>
    </source>
</reference>
<accession>A0A3N9TC30</accession>
<gene>
    <name evidence="1" type="ORF">EES38_17775</name>
</gene>
<dbReference type="EMBL" id="RJVQ01000010">
    <property type="protein sequence ID" value="RQW61711.1"/>
    <property type="molecule type" value="Genomic_DNA"/>
</dbReference>
<evidence type="ECO:0000313" key="1">
    <source>
        <dbReference type="EMBL" id="RQW61711.1"/>
    </source>
</evidence>
<comment type="caution">
    <text evidence="1">The sequence shown here is derived from an EMBL/GenBank/DDBJ whole genome shotgun (WGS) entry which is preliminary data.</text>
</comment>
<sequence>MKLIFHIGTHKTGTSFIQRYLNLNKSKLMSSGILYPTSIISGDNHGDFANSFKSSDEKLSLKMLLDLKNEIDTSKCDTVLISSECFLENKIIPSNLSVRLSKVFCNKDYDVSFIAFIRPQFDWFTSLYNEIIRDPYRRFTGTVETCREFELKYYDYDKLFEPWNKEFQKVDTLLYSLDHNIEIELLKNYLLLTDEDISSLSKVDERVNTTLKPPYLHFLRKVNQVPMSIDQYIQLVNFLNKLSNNDENYYGDLLSECFYNLLSDKLKNSNNKIPITYRKKINSYQYDKEVEDSIIIHIPDKIKTMLVRNASLIGIQIDSSLCIPDVHQDEYQRISNVKDRQSIEISKFYKFKFKDLIVSDNIKLINRYIIEQRVAIRLNRNTRNHFNFLFKFLHILTGKFYG</sequence>
<name>A0A3N9TC30_9VIBR</name>
<keyword evidence="2" id="KW-1185">Reference proteome</keyword>
<dbReference type="SUPFAM" id="SSF52540">
    <property type="entry name" value="P-loop containing nucleoside triphosphate hydrolases"/>
    <property type="match status" value="1"/>
</dbReference>
<dbReference type="AlphaFoldDB" id="A0A3N9TC30"/>